<dbReference type="Proteomes" id="UP000319818">
    <property type="component" value="Unassembled WGS sequence"/>
</dbReference>
<evidence type="ECO:0000313" key="2">
    <source>
        <dbReference type="EMBL" id="TQM36996.1"/>
    </source>
</evidence>
<organism evidence="2 3">
    <name type="scientific">Pseudonocardia cypriaca</name>
    <dbReference type="NCBI Taxonomy" id="882449"/>
    <lineage>
        <taxon>Bacteria</taxon>
        <taxon>Bacillati</taxon>
        <taxon>Actinomycetota</taxon>
        <taxon>Actinomycetes</taxon>
        <taxon>Pseudonocardiales</taxon>
        <taxon>Pseudonocardiaceae</taxon>
        <taxon>Pseudonocardia</taxon>
    </lineage>
</organism>
<dbReference type="InterPro" id="IPR037401">
    <property type="entry name" value="SnoaL-like"/>
</dbReference>
<feature type="domain" description="SnoaL-like" evidence="1">
    <location>
        <begin position="11"/>
        <end position="116"/>
    </location>
</feature>
<dbReference type="RefSeq" id="WP_142103888.1">
    <property type="nucleotide sequence ID" value="NZ_VFPH01000002.1"/>
</dbReference>
<keyword evidence="3" id="KW-1185">Reference proteome</keyword>
<dbReference type="OrthoDB" id="8722217at2"/>
<feature type="domain" description="SnoaL-like" evidence="1">
    <location>
        <begin position="136"/>
        <end position="247"/>
    </location>
</feature>
<proteinExistence type="predicted"/>
<dbReference type="Pfam" id="PF12680">
    <property type="entry name" value="SnoaL_2"/>
    <property type="match status" value="2"/>
</dbReference>
<sequence length="274" mass="29990">MGITDDTAAFVRRYVDVWNEPDADERRATVAALWAEDGIEHTDANTYHGHTEITARVTGAYEQFVRDGGFRFTLGDEPAWHDGAVTFTVQMVKATGGGPVWAATILTVLDADGRIRADHQFARAAPSNADTRATAEELLRRIGAGNPDEVAELFAEKVDWRLSWPAEGHPAVPWIRPRNTRADVADHFRELRDAHVPQHEFPDPTVLVDGAGAVVLTEIRQTPRATGVPYTALCALRLTIEDGLITAYHVYEDSLSVANALAASGVQDLQQESV</sequence>
<protein>
    <submittedName>
        <fullName evidence="2">Ketosteroid isomerase-like protein</fullName>
    </submittedName>
</protein>
<reference evidence="2 3" key="1">
    <citation type="submission" date="2019-06" db="EMBL/GenBank/DDBJ databases">
        <title>Sequencing the genomes of 1000 actinobacteria strains.</title>
        <authorList>
            <person name="Klenk H.-P."/>
        </authorList>
    </citation>
    <scope>NUCLEOTIDE SEQUENCE [LARGE SCALE GENOMIC DNA]</scope>
    <source>
        <strain evidence="2 3">DSM 45511</strain>
    </source>
</reference>
<dbReference type="SUPFAM" id="SSF54427">
    <property type="entry name" value="NTF2-like"/>
    <property type="match status" value="2"/>
</dbReference>
<dbReference type="GO" id="GO:0016853">
    <property type="term" value="F:isomerase activity"/>
    <property type="evidence" value="ECO:0007669"/>
    <property type="project" value="UniProtKB-KW"/>
</dbReference>
<gene>
    <name evidence="2" type="ORF">FB388_4193</name>
</gene>
<accession>A0A543FT38</accession>
<dbReference type="EMBL" id="VFPH01000002">
    <property type="protein sequence ID" value="TQM36996.1"/>
    <property type="molecule type" value="Genomic_DNA"/>
</dbReference>
<comment type="caution">
    <text evidence="2">The sequence shown here is derived from an EMBL/GenBank/DDBJ whole genome shotgun (WGS) entry which is preliminary data.</text>
</comment>
<dbReference type="Gene3D" id="3.10.450.50">
    <property type="match status" value="2"/>
</dbReference>
<dbReference type="AlphaFoldDB" id="A0A543FT38"/>
<name>A0A543FT38_9PSEU</name>
<dbReference type="InterPro" id="IPR032710">
    <property type="entry name" value="NTF2-like_dom_sf"/>
</dbReference>
<evidence type="ECO:0000259" key="1">
    <source>
        <dbReference type="Pfam" id="PF12680"/>
    </source>
</evidence>
<evidence type="ECO:0000313" key="3">
    <source>
        <dbReference type="Proteomes" id="UP000319818"/>
    </source>
</evidence>
<keyword evidence="2" id="KW-0413">Isomerase</keyword>